<keyword evidence="2" id="KW-1185">Reference proteome</keyword>
<reference evidence="1" key="1">
    <citation type="submission" date="2019-10" db="EMBL/GenBank/DDBJ databases">
        <authorList>
            <consortium name="DOE Joint Genome Institute"/>
            <person name="Kuo A."/>
            <person name="Miyauchi S."/>
            <person name="Kiss E."/>
            <person name="Drula E."/>
            <person name="Kohler A."/>
            <person name="Sanchez-Garcia M."/>
            <person name="Andreopoulos B."/>
            <person name="Barry K.W."/>
            <person name="Bonito G."/>
            <person name="Buee M."/>
            <person name="Carver A."/>
            <person name="Chen C."/>
            <person name="Cichocki N."/>
            <person name="Clum A."/>
            <person name="Culley D."/>
            <person name="Crous P.W."/>
            <person name="Fauchery L."/>
            <person name="Girlanda M."/>
            <person name="Hayes R."/>
            <person name="Keri Z."/>
            <person name="Labutti K."/>
            <person name="Lipzen A."/>
            <person name="Lombard V."/>
            <person name="Magnuson J."/>
            <person name="Maillard F."/>
            <person name="Morin E."/>
            <person name="Murat C."/>
            <person name="Nolan M."/>
            <person name="Ohm R."/>
            <person name="Pangilinan J."/>
            <person name="Pereira M."/>
            <person name="Perotto S."/>
            <person name="Peter M."/>
            <person name="Riley R."/>
            <person name="Sitrit Y."/>
            <person name="Stielow B."/>
            <person name="Szollosi G."/>
            <person name="Zifcakova L."/>
            <person name="Stursova M."/>
            <person name="Spatafora J.W."/>
            <person name="Tedersoo L."/>
            <person name="Vaario L.-M."/>
            <person name="Yamada A."/>
            <person name="Yan M."/>
            <person name="Wang P."/>
            <person name="Xu J."/>
            <person name="Bruns T."/>
            <person name="Baldrian P."/>
            <person name="Vilgalys R."/>
            <person name="Henrissat B."/>
            <person name="Grigoriev I.V."/>
            <person name="Hibbett D."/>
            <person name="Nagy L.G."/>
            <person name="Martin F.M."/>
        </authorList>
    </citation>
    <scope>NUCLEOTIDE SEQUENCE</scope>
    <source>
        <strain evidence="1">P2</strain>
    </source>
</reference>
<evidence type="ECO:0000313" key="2">
    <source>
        <dbReference type="Proteomes" id="UP000886501"/>
    </source>
</evidence>
<sequence>MSTGKDSSRSSSDETVHVENHDAEKHQVASIASTGNIETRENCHYWDGYLDEEYVDKKHPKIIRNLRHMFFSAYRRLFTLTFVTNMSVFIALTATHRAHTGNIAHAVVTNFAVSILVRQEYIINLLFDIFTALPKSAPLFFRRTSARIFHFGGLHSACSISGTIWSILFVAMATREYVHGLSPISLATLVVAWVILALLLIILVFAYPTMRHRFHDYFEWTHRFLGWTAVALFWALIVLFSNDGRKPGENLGHACVRNPAFWLLCAITSSIILPWLRLRKIEVRSVRLSKHASRLYLDYTPYSTGTTIKLTHSPLKEWHGFAAIPEPDSGKNEFSVVVSRAGDWTSRVIDNPPTKLWVRGIPTSGVLRIVPMFRRMILVATGSGVGPCVHAIFEGHTPVRLLWTSPNVRETFGDELVDQILRYAPDTVIYDTRKHGRPDLVKLILKMVKEFDAEAVAIVSNQPLTEKVVYGLNSRGIPAYVYPTETMVNEVLFVTPMIRPTETSPSFRYLPRSIHLPSGNTT</sequence>
<protein>
    <submittedName>
        <fullName evidence="1">Uncharacterized protein</fullName>
    </submittedName>
</protein>
<dbReference type="EMBL" id="MU118127">
    <property type="protein sequence ID" value="KAF9644618.1"/>
    <property type="molecule type" value="Genomic_DNA"/>
</dbReference>
<gene>
    <name evidence="1" type="ORF">BDM02DRAFT_3131629</name>
</gene>
<name>A0ACB6Z5P4_THEGA</name>
<accession>A0ACB6Z5P4</accession>
<reference evidence="1" key="2">
    <citation type="journal article" date="2020" name="Nat. Commun.">
        <title>Large-scale genome sequencing of mycorrhizal fungi provides insights into the early evolution of symbiotic traits.</title>
        <authorList>
            <person name="Miyauchi S."/>
            <person name="Kiss E."/>
            <person name="Kuo A."/>
            <person name="Drula E."/>
            <person name="Kohler A."/>
            <person name="Sanchez-Garcia M."/>
            <person name="Morin E."/>
            <person name="Andreopoulos B."/>
            <person name="Barry K.W."/>
            <person name="Bonito G."/>
            <person name="Buee M."/>
            <person name="Carver A."/>
            <person name="Chen C."/>
            <person name="Cichocki N."/>
            <person name="Clum A."/>
            <person name="Culley D."/>
            <person name="Crous P.W."/>
            <person name="Fauchery L."/>
            <person name="Girlanda M."/>
            <person name="Hayes R.D."/>
            <person name="Keri Z."/>
            <person name="LaButti K."/>
            <person name="Lipzen A."/>
            <person name="Lombard V."/>
            <person name="Magnuson J."/>
            <person name="Maillard F."/>
            <person name="Murat C."/>
            <person name="Nolan M."/>
            <person name="Ohm R.A."/>
            <person name="Pangilinan J."/>
            <person name="Pereira M.F."/>
            <person name="Perotto S."/>
            <person name="Peter M."/>
            <person name="Pfister S."/>
            <person name="Riley R."/>
            <person name="Sitrit Y."/>
            <person name="Stielow J.B."/>
            <person name="Szollosi G."/>
            <person name="Zifcakova L."/>
            <person name="Stursova M."/>
            <person name="Spatafora J.W."/>
            <person name="Tedersoo L."/>
            <person name="Vaario L.M."/>
            <person name="Yamada A."/>
            <person name="Yan M."/>
            <person name="Wang P."/>
            <person name="Xu J."/>
            <person name="Bruns T."/>
            <person name="Baldrian P."/>
            <person name="Vilgalys R."/>
            <person name="Dunand C."/>
            <person name="Henrissat B."/>
            <person name="Grigoriev I.V."/>
            <person name="Hibbett D."/>
            <person name="Nagy L.G."/>
            <person name="Martin F.M."/>
        </authorList>
    </citation>
    <scope>NUCLEOTIDE SEQUENCE</scope>
    <source>
        <strain evidence="1">P2</strain>
    </source>
</reference>
<evidence type="ECO:0000313" key="1">
    <source>
        <dbReference type="EMBL" id="KAF9644618.1"/>
    </source>
</evidence>
<organism evidence="1 2">
    <name type="scientific">Thelephora ganbajun</name>
    <name type="common">Ganba fungus</name>
    <dbReference type="NCBI Taxonomy" id="370292"/>
    <lineage>
        <taxon>Eukaryota</taxon>
        <taxon>Fungi</taxon>
        <taxon>Dikarya</taxon>
        <taxon>Basidiomycota</taxon>
        <taxon>Agaricomycotina</taxon>
        <taxon>Agaricomycetes</taxon>
        <taxon>Thelephorales</taxon>
        <taxon>Thelephoraceae</taxon>
        <taxon>Thelephora</taxon>
    </lineage>
</organism>
<proteinExistence type="predicted"/>
<dbReference type="Proteomes" id="UP000886501">
    <property type="component" value="Unassembled WGS sequence"/>
</dbReference>
<comment type="caution">
    <text evidence="1">The sequence shown here is derived from an EMBL/GenBank/DDBJ whole genome shotgun (WGS) entry which is preliminary data.</text>
</comment>